<protein>
    <submittedName>
        <fullName evidence="1 2">Uncharacterized protein</fullName>
    </submittedName>
</protein>
<dbReference type="PaxDb" id="3218-PP1S56_29V6.1"/>
<evidence type="ECO:0000313" key="3">
    <source>
        <dbReference type="Proteomes" id="UP000006727"/>
    </source>
</evidence>
<dbReference type="STRING" id="3218.A0A2K1JPY6"/>
<reference evidence="1 3" key="2">
    <citation type="journal article" date="2018" name="Plant J.">
        <title>The Physcomitrella patens chromosome-scale assembly reveals moss genome structure and evolution.</title>
        <authorList>
            <person name="Lang D."/>
            <person name="Ullrich K.K."/>
            <person name="Murat F."/>
            <person name="Fuchs J."/>
            <person name="Jenkins J."/>
            <person name="Haas F.B."/>
            <person name="Piednoel M."/>
            <person name="Gundlach H."/>
            <person name="Van Bel M."/>
            <person name="Meyberg R."/>
            <person name="Vives C."/>
            <person name="Morata J."/>
            <person name="Symeonidi A."/>
            <person name="Hiss M."/>
            <person name="Muchero W."/>
            <person name="Kamisugi Y."/>
            <person name="Saleh O."/>
            <person name="Blanc G."/>
            <person name="Decker E.L."/>
            <person name="van Gessel N."/>
            <person name="Grimwood J."/>
            <person name="Hayes R.D."/>
            <person name="Graham S.W."/>
            <person name="Gunter L.E."/>
            <person name="McDaniel S.F."/>
            <person name="Hoernstein S.N.W."/>
            <person name="Larsson A."/>
            <person name="Li F.W."/>
            <person name="Perroud P.F."/>
            <person name="Phillips J."/>
            <person name="Ranjan P."/>
            <person name="Rokshar D.S."/>
            <person name="Rothfels C.J."/>
            <person name="Schneider L."/>
            <person name="Shu S."/>
            <person name="Stevenson D.W."/>
            <person name="Thummler F."/>
            <person name="Tillich M."/>
            <person name="Villarreal Aguilar J.C."/>
            <person name="Widiez T."/>
            <person name="Wong G.K."/>
            <person name="Wymore A."/>
            <person name="Zhang Y."/>
            <person name="Zimmer A.D."/>
            <person name="Quatrano R.S."/>
            <person name="Mayer K.F.X."/>
            <person name="Goodstein D."/>
            <person name="Casacuberta J.M."/>
            <person name="Vandepoele K."/>
            <person name="Reski R."/>
            <person name="Cuming A.C."/>
            <person name="Tuskan G.A."/>
            <person name="Maumus F."/>
            <person name="Salse J."/>
            <person name="Schmutz J."/>
            <person name="Rensing S.A."/>
        </authorList>
    </citation>
    <scope>NUCLEOTIDE SEQUENCE [LARGE SCALE GENOMIC DNA]</scope>
    <source>
        <strain evidence="2 3">cv. Gransden 2004</strain>
    </source>
</reference>
<gene>
    <name evidence="1" type="ORF">PHYPA_015857</name>
</gene>
<dbReference type="Gene3D" id="3.90.1150.10">
    <property type="entry name" value="Aspartate Aminotransferase, domain 1"/>
    <property type="match status" value="1"/>
</dbReference>
<dbReference type="InParanoid" id="A0A2K1JPY6"/>
<name>A0A2K1JPY6_PHYPA</name>
<dbReference type="InterPro" id="IPR015422">
    <property type="entry name" value="PyrdxlP-dep_Trfase_small"/>
</dbReference>
<evidence type="ECO:0000313" key="2">
    <source>
        <dbReference type="EnsemblPlants" id="Pp3c12_5520V3.1"/>
    </source>
</evidence>
<dbReference type="AlphaFoldDB" id="A0A2K1JPY6"/>
<reference evidence="1 3" key="1">
    <citation type="journal article" date="2008" name="Science">
        <title>The Physcomitrella genome reveals evolutionary insights into the conquest of land by plants.</title>
        <authorList>
            <person name="Rensing S."/>
            <person name="Lang D."/>
            <person name="Zimmer A."/>
            <person name="Terry A."/>
            <person name="Salamov A."/>
            <person name="Shapiro H."/>
            <person name="Nishiyama T."/>
            <person name="Perroud P.-F."/>
            <person name="Lindquist E."/>
            <person name="Kamisugi Y."/>
            <person name="Tanahashi T."/>
            <person name="Sakakibara K."/>
            <person name="Fujita T."/>
            <person name="Oishi K."/>
            <person name="Shin-I T."/>
            <person name="Kuroki Y."/>
            <person name="Toyoda A."/>
            <person name="Suzuki Y."/>
            <person name="Hashimoto A."/>
            <person name="Yamaguchi K."/>
            <person name="Sugano A."/>
            <person name="Kohara Y."/>
            <person name="Fujiyama A."/>
            <person name="Anterola A."/>
            <person name="Aoki S."/>
            <person name="Ashton N."/>
            <person name="Barbazuk W.B."/>
            <person name="Barker E."/>
            <person name="Bennetzen J."/>
            <person name="Bezanilla M."/>
            <person name="Blankenship R."/>
            <person name="Cho S.H."/>
            <person name="Dutcher S."/>
            <person name="Estelle M."/>
            <person name="Fawcett J.A."/>
            <person name="Gundlach H."/>
            <person name="Hanada K."/>
            <person name="Heyl A."/>
            <person name="Hicks K.A."/>
            <person name="Hugh J."/>
            <person name="Lohr M."/>
            <person name="Mayer K."/>
            <person name="Melkozernov A."/>
            <person name="Murata T."/>
            <person name="Nelson D."/>
            <person name="Pils B."/>
            <person name="Prigge M."/>
            <person name="Reiss B."/>
            <person name="Renner T."/>
            <person name="Rombauts S."/>
            <person name="Rushton P."/>
            <person name="Sanderfoot A."/>
            <person name="Schween G."/>
            <person name="Shiu S.-H."/>
            <person name="Stueber K."/>
            <person name="Theodoulou F.L."/>
            <person name="Tu H."/>
            <person name="Van de Peer Y."/>
            <person name="Verrier P.J."/>
            <person name="Waters E."/>
            <person name="Wood A."/>
            <person name="Yang L."/>
            <person name="Cove D."/>
            <person name="Cuming A."/>
            <person name="Hasebe M."/>
            <person name="Lucas S."/>
            <person name="Mishler D.B."/>
            <person name="Reski R."/>
            <person name="Grigoriev I."/>
            <person name="Quatrano R.S."/>
            <person name="Boore J.L."/>
        </authorList>
    </citation>
    <scope>NUCLEOTIDE SEQUENCE [LARGE SCALE GENOMIC DNA]</scope>
    <source>
        <strain evidence="2 3">cv. Gransden 2004</strain>
    </source>
</reference>
<reference evidence="2" key="3">
    <citation type="submission" date="2020-12" db="UniProtKB">
        <authorList>
            <consortium name="EnsemblPlants"/>
        </authorList>
    </citation>
    <scope>IDENTIFICATION</scope>
</reference>
<accession>A0A2K1JPY6</accession>
<keyword evidence="3" id="KW-1185">Reference proteome</keyword>
<dbReference type="Gramene" id="Pp3c12_5520V3.1">
    <property type="protein sequence ID" value="Pp3c12_5520V3.1"/>
    <property type="gene ID" value="Pp3c12_5520"/>
</dbReference>
<dbReference type="EnsemblPlants" id="Pp3c12_5520V3.1">
    <property type="protein sequence ID" value="Pp3c12_5520V3.1"/>
    <property type="gene ID" value="Pp3c12_5520"/>
</dbReference>
<sequence>MCEALHTNLKKVGSQHSWKYINKQVLWPIELLVTPEEVDRLTKEFHIYLTRNAGIATFNVEYLTYAIHEVEKA</sequence>
<dbReference type="Proteomes" id="UP000006727">
    <property type="component" value="Chromosome 12"/>
</dbReference>
<dbReference type="EMBL" id="ABEU02000012">
    <property type="protein sequence ID" value="PNR43476.1"/>
    <property type="molecule type" value="Genomic_DNA"/>
</dbReference>
<evidence type="ECO:0000313" key="1">
    <source>
        <dbReference type="EMBL" id="PNR43476.1"/>
    </source>
</evidence>
<proteinExistence type="predicted"/>
<organism evidence="1">
    <name type="scientific">Physcomitrium patens</name>
    <name type="common">Spreading-leaved earth moss</name>
    <name type="synonym">Physcomitrella patens</name>
    <dbReference type="NCBI Taxonomy" id="3218"/>
    <lineage>
        <taxon>Eukaryota</taxon>
        <taxon>Viridiplantae</taxon>
        <taxon>Streptophyta</taxon>
        <taxon>Embryophyta</taxon>
        <taxon>Bryophyta</taxon>
        <taxon>Bryophytina</taxon>
        <taxon>Bryopsida</taxon>
        <taxon>Funariidae</taxon>
        <taxon>Funariales</taxon>
        <taxon>Funariaceae</taxon>
        <taxon>Physcomitrium</taxon>
    </lineage>
</organism>